<keyword evidence="2" id="KW-1185">Reference proteome</keyword>
<accession>A0A4Z2E174</accession>
<evidence type="ECO:0000313" key="2">
    <source>
        <dbReference type="Proteomes" id="UP000314294"/>
    </source>
</evidence>
<dbReference type="AlphaFoldDB" id="A0A4Z2E174"/>
<proteinExistence type="predicted"/>
<organism evidence="1 2">
    <name type="scientific">Liparis tanakae</name>
    <name type="common">Tanaka's snailfish</name>
    <dbReference type="NCBI Taxonomy" id="230148"/>
    <lineage>
        <taxon>Eukaryota</taxon>
        <taxon>Metazoa</taxon>
        <taxon>Chordata</taxon>
        <taxon>Craniata</taxon>
        <taxon>Vertebrata</taxon>
        <taxon>Euteleostomi</taxon>
        <taxon>Actinopterygii</taxon>
        <taxon>Neopterygii</taxon>
        <taxon>Teleostei</taxon>
        <taxon>Neoteleostei</taxon>
        <taxon>Acanthomorphata</taxon>
        <taxon>Eupercaria</taxon>
        <taxon>Perciformes</taxon>
        <taxon>Cottioidei</taxon>
        <taxon>Cottales</taxon>
        <taxon>Liparidae</taxon>
        <taxon>Liparis</taxon>
    </lineage>
</organism>
<gene>
    <name evidence="1" type="ORF">EYF80_067373</name>
</gene>
<evidence type="ECO:0000313" key="1">
    <source>
        <dbReference type="EMBL" id="TNN22513.1"/>
    </source>
</evidence>
<reference evidence="1 2" key="1">
    <citation type="submission" date="2019-03" db="EMBL/GenBank/DDBJ databases">
        <title>First draft genome of Liparis tanakae, snailfish: a comprehensive survey of snailfish specific genes.</title>
        <authorList>
            <person name="Kim W."/>
            <person name="Song I."/>
            <person name="Jeong J.-H."/>
            <person name="Kim D."/>
            <person name="Kim S."/>
            <person name="Ryu S."/>
            <person name="Song J.Y."/>
            <person name="Lee S.K."/>
        </authorList>
    </citation>
    <scope>NUCLEOTIDE SEQUENCE [LARGE SCALE GENOMIC DNA]</scope>
    <source>
        <tissue evidence="1">Muscle</tissue>
    </source>
</reference>
<protein>
    <submittedName>
        <fullName evidence="1">Uncharacterized protein</fullName>
    </submittedName>
</protein>
<dbReference type="Proteomes" id="UP000314294">
    <property type="component" value="Unassembled WGS sequence"/>
</dbReference>
<dbReference type="EMBL" id="SRLO01022126">
    <property type="protein sequence ID" value="TNN22513.1"/>
    <property type="molecule type" value="Genomic_DNA"/>
</dbReference>
<name>A0A4Z2E174_9TELE</name>
<comment type="caution">
    <text evidence="1">The sequence shown here is derived from an EMBL/GenBank/DDBJ whole genome shotgun (WGS) entry which is preliminary data.</text>
</comment>
<sequence>MDDKRDELCSSAQTQCGLAPECRNHPNFFPHLSCHNQRAERSSPLTHDTNPVMSALLDLEPTGDADSPRCVGAHGI</sequence>